<dbReference type="EMBL" id="DQ834691">
    <property type="protein sequence ID" value="ABH09321.1"/>
    <property type="molecule type" value="mRNA"/>
</dbReference>
<proteinExistence type="evidence at transcript level"/>
<organism evidence="1">
    <name type="scientific">Arachis hypogaea</name>
    <name type="common">Peanut</name>
    <dbReference type="NCBI Taxonomy" id="3818"/>
    <lineage>
        <taxon>Eukaryota</taxon>
        <taxon>Viridiplantae</taxon>
        <taxon>Streptophyta</taxon>
        <taxon>Embryophyta</taxon>
        <taxon>Tracheophyta</taxon>
        <taxon>Spermatophyta</taxon>
        <taxon>Magnoliopsida</taxon>
        <taxon>eudicotyledons</taxon>
        <taxon>Gunneridae</taxon>
        <taxon>Pentapetalae</taxon>
        <taxon>rosids</taxon>
        <taxon>fabids</taxon>
        <taxon>Fabales</taxon>
        <taxon>Fabaceae</taxon>
        <taxon>Papilionoideae</taxon>
        <taxon>50 kb inversion clade</taxon>
        <taxon>dalbergioids sensu lato</taxon>
        <taxon>Dalbergieae</taxon>
        <taxon>Pterocarpus clade</taxon>
        <taxon>Arachis</taxon>
    </lineage>
</organism>
<protein>
    <submittedName>
        <fullName evidence="1">Leucine rich protein</fullName>
    </submittedName>
</protein>
<sequence>MRIGVALRRSLSIHPYLWHPRICLWVQATVLDVHGQQDARTSPPGPPFGHNDVRWYGTINPLSVAYAHVSLGLGPTNPERIDLAQETLDFRCVGFSPTIRYSCHHSHFRTLQPSLQSTFTAVRNAPLPLQAEPVIRSLGVLLSPVTLSAPDHSTSELLRTLSRVAASKPTSWLSVQSDQYNN</sequence>
<evidence type="ECO:0000313" key="1">
    <source>
        <dbReference type="EMBL" id="ABH09321.1"/>
    </source>
</evidence>
<reference evidence="1" key="1">
    <citation type="submission" date="2006-06" db="EMBL/GenBank/DDBJ databases">
        <title>Identification of genes involved in drought tolerance and mapping of its upstream binding motifs.</title>
        <authorList>
            <person name="Devaiah K.M."/>
            <person name="Geetha Bali"/>
            <person name="Athmaram T.N."/>
            <person name="Naik K.S."/>
            <person name="Basha M.S."/>
        </authorList>
    </citation>
    <scope>NUCLEOTIDE SEQUENCE</scope>
</reference>
<dbReference type="AlphaFoldDB" id="Q0MX19"/>
<name>Q0MX19_ARAHY</name>
<accession>Q0MX19</accession>